<dbReference type="Pfam" id="PF10184">
    <property type="entry name" value="DUF2358"/>
    <property type="match status" value="1"/>
</dbReference>
<gene>
    <name evidence="1" type="ORF">HCN44_009130</name>
</gene>
<comment type="caution">
    <text evidence="1">The sequence shown here is derived from an EMBL/GenBank/DDBJ whole genome shotgun (WGS) entry which is preliminary data.</text>
</comment>
<dbReference type="OrthoDB" id="44820at2759"/>
<proteinExistence type="predicted"/>
<dbReference type="PANTHER" id="PTHR31094">
    <property type="entry name" value="RIKEN CDNA 2310061I04 GENE"/>
    <property type="match status" value="1"/>
</dbReference>
<organism evidence="1 2">
    <name type="scientific">Aphidius gifuensis</name>
    <name type="common">Parasitoid wasp</name>
    <dbReference type="NCBI Taxonomy" id="684658"/>
    <lineage>
        <taxon>Eukaryota</taxon>
        <taxon>Metazoa</taxon>
        <taxon>Ecdysozoa</taxon>
        <taxon>Arthropoda</taxon>
        <taxon>Hexapoda</taxon>
        <taxon>Insecta</taxon>
        <taxon>Pterygota</taxon>
        <taxon>Neoptera</taxon>
        <taxon>Endopterygota</taxon>
        <taxon>Hymenoptera</taxon>
        <taxon>Apocrita</taxon>
        <taxon>Ichneumonoidea</taxon>
        <taxon>Braconidae</taxon>
        <taxon>Aphidiinae</taxon>
        <taxon>Aphidius</taxon>
    </lineage>
</organism>
<name>A0A834Y6Q8_APHGI</name>
<dbReference type="EMBL" id="JACMRX010000001">
    <property type="protein sequence ID" value="KAF7997732.1"/>
    <property type="molecule type" value="Genomic_DNA"/>
</dbReference>
<evidence type="ECO:0000313" key="2">
    <source>
        <dbReference type="Proteomes" id="UP000639338"/>
    </source>
</evidence>
<dbReference type="Proteomes" id="UP000639338">
    <property type="component" value="Unassembled WGS sequence"/>
</dbReference>
<evidence type="ECO:0000313" key="1">
    <source>
        <dbReference type="EMBL" id="KAF7997732.1"/>
    </source>
</evidence>
<keyword evidence="2" id="KW-1185">Reference proteome</keyword>
<sequence>MSLCIRAVPSKLSSLVGTRNQVMQFNRRLTKHIKKSSSLLQKYDKLNFANLKINDGSSGILQNTLSFGINRLAVRSYSVPVGKEKENVQANVQDKFVSDNKNDDNRTGPTKEQLQHVYDVLSDDLPKFFAASIDYRIYHRDVEFINNVRGVSSKGLNGYIKQVLWIRSLGHLMYAYVKFDVFKITMHPEDNTVKVRWRVRGLSGFKVVTNIWKFKITKVNESISELETWYDGFSTYYVGKDGLVYKHVADKMMPDEERESEKDKTGIAAKLTA</sequence>
<accession>A0A834Y6Q8</accession>
<reference evidence="1 2" key="1">
    <citation type="submission" date="2020-08" db="EMBL/GenBank/DDBJ databases">
        <title>Aphidius gifuensis genome sequencing and assembly.</title>
        <authorList>
            <person name="Du Z."/>
        </authorList>
    </citation>
    <scope>NUCLEOTIDE SEQUENCE [LARGE SCALE GENOMIC DNA]</scope>
    <source>
        <strain evidence="1">YNYX2018</strain>
        <tissue evidence="1">Adults</tissue>
    </source>
</reference>
<protein>
    <submittedName>
        <fullName evidence="1">Uncharacterized protein</fullName>
    </submittedName>
</protein>
<dbReference type="PANTHER" id="PTHR31094:SF2">
    <property type="entry name" value="RIKEN CDNA 2310061I04 GENE"/>
    <property type="match status" value="1"/>
</dbReference>
<dbReference type="InterPro" id="IPR018790">
    <property type="entry name" value="DUF2358"/>
</dbReference>
<dbReference type="AlphaFoldDB" id="A0A834Y6Q8"/>